<dbReference type="GO" id="GO:0005524">
    <property type="term" value="F:ATP binding"/>
    <property type="evidence" value="ECO:0007669"/>
    <property type="project" value="UniProtKB-KW"/>
</dbReference>
<dbReference type="CDD" id="cd03228">
    <property type="entry name" value="ABCC_MRP_Like"/>
    <property type="match status" value="1"/>
</dbReference>
<keyword evidence="5 7" id="KW-1133">Transmembrane helix</keyword>
<keyword evidence="4 10" id="KW-0067">ATP-binding</keyword>
<feature type="transmembrane region" description="Helical" evidence="7">
    <location>
        <begin position="139"/>
        <end position="158"/>
    </location>
</feature>
<gene>
    <name evidence="10" type="ORF">IFO66_17345</name>
</gene>
<keyword evidence="6 7" id="KW-0472">Membrane</keyword>
<comment type="caution">
    <text evidence="10">The sequence shown here is derived from an EMBL/GenBank/DDBJ whole genome shotgun (WGS) entry which is preliminary data.</text>
</comment>
<evidence type="ECO:0000313" key="10">
    <source>
        <dbReference type="EMBL" id="MBD8500058.1"/>
    </source>
</evidence>
<evidence type="ECO:0000259" key="9">
    <source>
        <dbReference type="PROSITE" id="PS50929"/>
    </source>
</evidence>
<dbReference type="SMART" id="SM00382">
    <property type="entry name" value="AAA"/>
    <property type="match status" value="1"/>
</dbReference>
<dbReference type="PANTHER" id="PTHR24221">
    <property type="entry name" value="ATP-BINDING CASSETTE SUB-FAMILY B"/>
    <property type="match status" value="1"/>
</dbReference>
<keyword evidence="2 7" id="KW-0812">Transmembrane</keyword>
<dbReference type="RefSeq" id="WP_192026377.1">
    <property type="nucleotide sequence ID" value="NZ_JACYTN010000018.1"/>
</dbReference>
<evidence type="ECO:0000256" key="3">
    <source>
        <dbReference type="ARBA" id="ARBA00022741"/>
    </source>
</evidence>
<reference evidence="10 11" key="1">
    <citation type="submission" date="2020-09" db="EMBL/GenBank/DDBJ databases">
        <title>Paenibacillus sp. CAU 1523 isolated from sand of Haeundae Beach.</title>
        <authorList>
            <person name="Kim W."/>
        </authorList>
    </citation>
    <scope>NUCLEOTIDE SEQUENCE [LARGE SCALE GENOMIC DNA]</scope>
    <source>
        <strain evidence="10 11">CAU 1523</strain>
    </source>
</reference>
<dbReference type="PANTHER" id="PTHR24221:SF654">
    <property type="entry name" value="ATP-BINDING CASSETTE SUB-FAMILY B MEMBER 6"/>
    <property type="match status" value="1"/>
</dbReference>
<dbReference type="Pfam" id="PF00005">
    <property type="entry name" value="ABC_tran"/>
    <property type="match status" value="1"/>
</dbReference>
<keyword evidence="3" id="KW-0547">Nucleotide-binding</keyword>
<dbReference type="SUPFAM" id="SSF52540">
    <property type="entry name" value="P-loop containing nucleoside triphosphate hydrolases"/>
    <property type="match status" value="1"/>
</dbReference>
<feature type="domain" description="ABC transporter" evidence="8">
    <location>
        <begin position="342"/>
        <end position="581"/>
    </location>
</feature>
<accession>A0ABR9B157</accession>
<dbReference type="InterPro" id="IPR003593">
    <property type="entry name" value="AAA+_ATPase"/>
</dbReference>
<feature type="transmembrane region" description="Helical" evidence="7">
    <location>
        <begin position="61"/>
        <end position="84"/>
    </location>
</feature>
<organism evidence="10 11">
    <name type="scientific">Paenibacillus arenosi</name>
    <dbReference type="NCBI Taxonomy" id="2774142"/>
    <lineage>
        <taxon>Bacteria</taxon>
        <taxon>Bacillati</taxon>
        <taxon>Bacillota</taxon>
        <taxon>Bacilli</taxon>
        <taxon>Bacillales</taxon>
        <taxon>Paenibacillaceae</taxon>
        <taxon>Paenibacillus</taxon>
    </lineage>
</organism>
<evidence type="ECO:0000256" key="4">
    <source>
        <dbReference type="ARBA" id="ARBA00022840"/>
    </source>
</evidence>
<dbReference type="EMBL" id="JACYTN010000018">
    <property type="protein sequence ID" value="MBD8500058.1"/>
    <property type="molecule type" value="Genomic_DNA"/>
</dbReference>
<name>A0ABR9B157_9BACL</name>
<dbReference type="SUPFAM" id="SSF90123">
    <property type="entry name" value="ABC transporter transmembrane region"/>
    <property type="match status" value="1"/>
</dbReference>
<evidence type="ECO:0000256" key="5">
    <source>
        <dbReference type="ARBA" id="ARBA00022989"/>
    </source>
</evidence>
<feature type="transmembrane region" description="Helical" evidence="7">
    <location>
        <begin position="252"/>
        <end position="275"/>
    </location>
</feature>
<dbReference type="InterPro" id="IPR039421">
    <property type="entry name" value="Type_1_exporter"/>
</dbReference>
<dbReference type="InterPro" id="IPR027417">
    <property type="entry name" value="P-loop_NTPase"/>
</dbReference>
<evidence type="ECO:0000256" key="6">
    <source>
        <dbReference type="ARBA" id="ARBA00023136"/>
    </source>
</evidence>
<evidence type="ECO:0000256" key="1">
    <source>
        <dbReference type="ARBA" id="ARBA00004651"/>
    </source>
</evidence>
<feature type="transmembrane region" description="Helical" evidence="7">
    <location>
        <begin position="33"/>
        <end position="55"/>
    </location>
</feature>
<keyword evidence="11" id="KW-1185">Reference proteome</keyword>
<dbReference type="PROSITE" id="PS00211">
    <property type="entry name" value="ABC_TRANSPORTER_1"/>
    <property type="match status" value="1"/>
</dbReference>
<sequence>MTSTKAYFSLFQITLKEVWNFDKLYFCLNMIFMLYNSLQANISIYFVAIIANHIAQSSFDLYFIMGTAVLMISLELLGILVGAYKQKYTIKFNESFSVHQQNKLITYMFSLDLLVKEDPNFHGEANVYQNGITKILSNYMALVSSFSIIFSFILSFSFLYKLDAWIIVLLLVVTLCRAYLELKTINQRVETTNRLQKSHRTHGYLHNILSTLNYHKELVLMRAVPFLQALWIKKKRQAFQLSYNIEKKTINYVTLSQVISGLMKVGIILYCLYSIHQKNMTVGDYFAITMAVTMIETNVLRMCSVCGDIHENMSYLNRIKSFLFPSSHVTTDKKTIDHIETIEVKNLSFSYPTATWPTLQNIHLTIKRGEKIAIIGDNAAGKSTLVKLILGLYPAPTGTVFYNGTKQEDVDMESLWLHYSAIFQDFIQYELSVRYNIAISNLDELHNDARLTEIMKQVGLDKLLTHPKGIDAELGYLTEGAQNLSGGQWQRIAIARALMKQSDLIVLDEPTSAIDPNTELEILKGIINLSDDKTLLLITHRIGIAANVDKIIVLKDGKVTEIGNHHELLQQQGAYADMWIKQAKMYQIPVKENAVYEPVI</sequence>
<dbReference type="Gene3D" id="3.40.50.300">
    <property type="entry name" value="P-loop containing nucleotide triphosphate hydrolases"/>
    <property type="match status" value="1"/>
</dbReference>
<feature type="transmembrane region" description="Helical" evidence="7">
    <location>
        <begin position="164"/>
        <end position="180"/>
    </location>
</feature>
<dbReference type="Proteomes" id="UP000634529">
    <property type="component" value="Unassembled WGS sequence"/>
</dbReference>
<proteinExistence type="predicted"/>
<evidence type="ECO:0000256" key="7">
    <source>
        <dbReference type="SAM" id="Phobius"/>
    </source>
</evidence>
<feature type="domain" description="ABC transmembrane type-1" evidence="9">
    <location>
        <begin position="141"/>
        <end position="311"/>
    </location>
</feature>
<dbReference type="Gene3D" id="1.20.1560.10">
    <property type="entry name" value="ABC transporter type 1, transmembrane domain"/>
    <property type="match status" value="1"/>
</dbReference>
<evidence type="ECO:0000259" key="8">
    <source>
        <dbReference type="PROSITE" id="PS50893"/>
    </source>
</evidence>
<comment type="subcellular location">
    <subcellularLocation>
        <location evidence="1">Cell membrane</location>
        <topology evidence="1">Multi-pass membrane protein</topology>
    </subcellularLocation>
</comment>
<dbReference type="PROSITE" id="PS50893">
    <property type="entry name" value="ABC_TRANSPORTER_2"/>
    <property type="match status" value="1"/>
</dbReference>
<dbReference type="InterPro" id="IPR011527">
    <property type="entry name" value="ABC1_TM_dom"/>
</dbReference>
<dbReference type="InterPro" id="IPR003439">
    <property type="entry name" value="ABC_transporter-like_ATP-bd"/>
</dbReference>
<dbReference type="InterPro" id="IPR017871">
    <property type="entry name" value="ABC_transporter-like_CS"/>
</dbReference>
<protein>
    <submittedName>
        <fullName evidence="10">ABC transporter ATP-binding protein</fullName>
    </submittedName>
</protein>
<dbReference type="InterPro" id="IPR036640">
    <property type="entry name" value="ABC1_TM_sf"/>
</dbReference>
<dbReference type="PROSITE" id="PS50929">
    <property type="entry name" value="ABC_TM1F"/>
    <property type="match status" value="1"/>
</dbReference>
<evidence type="ECO:0000256" key="2">
    <source>
        <dbReference type="ARBA" id="ARBA00022692"/>
    </source>
</evidence>
<evidence type="ECO:0000313" key="11">
    <source>
        <dbReference type="Proteomes" id="UP000634529"/>
    </source>
</evidence>